<dbReference type="Proteomes" id="UP001589718">
    <property type="component" value="Unassembled WGS sequence"/>
</dbReference>
<evidence type="ECO:0000313" key="2">
    <source>
        <dbReference type="Proteomes" id="UP001589718"/>
    </source>
</evidence>
<name>A0ABV5PNI0_STRCM</name>
<gene>
    <name evidence="1" type="ORF">ACFFTU_32975</name>
</gene>
<organism evidence="1 2">
    <name type="scientific">Streptomyces cremeus</name>
    <dbReference type="NCBI Taxonomy" id="66881"/>
    <lineage>
        <taxon>Bacteria</taxon>
        <taxon>Bacillati</taxon>
        <taxon>Actinomycetota</taxon>
        <taxon>Actinomycetes</taxon>
        <taxon>Kitasatosporales</taxon>
        <taxon>Streptomycetaceae</taxon>
        <taxon>Streptomyces</taxon>
    </lineage>
</organism>
<feature type="non-terminal residue" evidence="1">
    <location>
        <position position="1"/>
    </location>
</feature>
<comment type="caution">
    <text evidence="1">The sequence shown here is derived from an EMBL/GenBank/DDBJ whole genome shotgun (WGS) entry which is preliminary data.</text>
</comment>
<proteinExistence type="predicted"/>
<sequence>VSSADFLGFRSPLSRFFAFAISLSGGSDSISAFPSSRPAVPRHAERRIRDKICVLEALPTHGSQEV</sequence>
<reference evidence="1 2" key="1">
    <citation type="submission" date="2024-09" db="EMBL/GenBank/DDBJ databases">
        <authorList>
            <person name="Sun Q."/>
            <person name="Mori K."/>
        </authorList>
    </citation>
    <scope>NUCLEOTIDE SEQUENCE [LARGE SCALE GENOMIC DNA]</scope>
    <source>
        <strain evidence="1 2">JCM 4362</strain>
    </source>
</reference>
<protein>
    <submittedName>
        <fullName evidence="1">Uncharacterized protein</fullName>
    </submittedName>
</protein>
<evidence type="ECO:0000313" key="1">
    <source>
        <dbReference type="EMBL" id="MFB9524757.1"/>
    </source>
</evidence>
<dbReference type="RefSeq" id="WP_380837898.1">
    <property type="nucleotide sequence ID" value="NZ_JBHMCR010000022.1"/>
</dbReference>
<keyword evidence="2" id="KW-1185">Reference proteome</keyword>
<dbReference type="EMBL" id="JBHMCR010000022">
    <property type="protein sequence ID" value="MFB9524757.1"/>
    <property type="molecule type" value="Genomic_DNA"/>
</dbReference>
<accession>A0ABV5PNI0</accession>